<dbReference type="EMBL" id="MSZX01000001">
    <property type="protein sequence ID" value="OPA80909.1"/>
    <property type="molecule type" value="Genomic_DNA"/>
</dbReference>
<comment type="caution">
    <text evidence="2">The sequence shown here is derived from an EMBL/GenBank/DDBJ whole genome shotgun (WGS) entry which is preliminary data.</text>
</comment>
<sequence>MHYPNIIGIILLIIGITGAVIYIRPYYPKIRSRMILGSIAFLFLAPVASEKVMFLIKHDAANESSFIYQQLEGRDCHIDQNEENVSRAECKFTYYNYGKASEITLKPVFVLNKLGLEFEPTTLHVSPHSKGNASVLFYEPKWTESDLQTYEEMKLEVLKVK</sequence>
<evidence type="ECO:0000313" key="3">
    <source>
        <dbReference type="Proteomes" id="UP000190188"/>
    </source>
</evidence>
<name>A0A1T2XM20_9BACL</name>
<feature type="transmembrane region" description="Helical" evidence="1">
    <location>
        <begin position="35"/>
        <end position="56"/>
    </location>
</feature>
<keyword evidence="3" id="KW-1185">Reference proteome</keyword>
<keyword evidence="1" id="KW-1133">Transmembrane helix</keyword>
<organism evidence="2 3">
    <name type="scientific">Paenibacillus selenitireducens</name>
    <dbReference type="NCBI Taxonomy" id="1324314"/>
    <lineage>
        <taxon>Bacteria</taxon>
        <taxon>Bacillati</taxon>
        <taxon>Bacillota</taxon>
        <taxon>Bacilli</taxon>
        <taxon>Bacillales</taxon>
        <taxon>Paenibacillaceae</taxon>
        <taxon>Paenibacillus</taxon>
    </lineage>
</organism>
<protein>
    <submittedName>
        <fullName evidence="2">Uncharacterized protein</fullName>
    </submittedName>
</protein>
<accession>A0A1T2XM20</accession>
<proteinExistence type="predicted"/>
<dbReference type="AlphaFoldDB" id="A0A1T2XM20"/>
<reference evidence="2 3" key="1">
    <citation type="submission" date="2017-01" db="EMBL/GenBank/DDBJ databases">
        <title>Genome analysis of Paenibacillus selenitrireducens ES3-24.</title>
        <authorList>
            <person name="Xu D."/>
            <person name="Yao R."/>
            <person name="Zheng S."/>
        </authorList>
    </citation>
    <scope>NUCLEOTIDE SEQUENCE [LARGE SCALE GENOMIC DNA]</scope>
    <source>
        <strain evidence="2 3">ES3-24</strain>
    </source>
</reference>
<keyword evidence="1" id="KW-0472">Membrane</keyword>
<feature type="transmembrane region" description="Helical" evidence="1">
    <location>
        <begin position="6"/>
        <end position="23"/>
    </location>
</feature>
<evidence type="ECO:0000313" key="2">
    <source>
        <dbReference type="EMBL" id="OPA80909.1"/>
    </source>
</evidence>
<evidence type="ECO:0000256" key="1">
    <source>
        <dbReference type="SAM" id="Phobius"/>
    </source>
</evidence>
<gene>
    <name evidence="2" type="ORF">BVG16_00740</name>
</gene>
<dbReference type="Proteomes" id="UP000190188">
    <property type="component" value="Unassembled WGS sequence"/>
</dbReference>
<keyword evidence="1" id="KW-0812">Transmembrane</keyword>